<proteinExistence type="predicted"/>
<organism evidence="2 3">
    <name type="scientific">Aureobasidium pullulans</name>
    <name type="common">Black yeast</name>
    <name type="synonym">Pullularia pullulans</name>
    <dbReference type="NCBI Taxonomy" id="5580"/>
    <lineage>
        <taxon>Eukaryota</taxon>
        <taxon>Fungi</taxon>
        <taxon>Dikarya</taxon>
        <taxon>Ascomycota</taxon>
        <taxon>Pezizomycotina</taxon>
        <taxon>Dothideomycetes</taxon>
        <taxon>Dothideomycetidae</taxon>
        <taxon>Dothideales</taxon>
        <taxon>Saccotheciaceae</taxon>
        <taxon>Aureobasidium</taxon>
    </lineage>
</organism>
<dbReference type="SUPFAM" id="SSF56112">
    <property type="entry name" value="Protein kinase-like (PK-like)"/>
    <property type="match status" value="1"/>
</dbReference>
<dbReference type="InterPro" id="IPR051678">
    <property type="entry name" value="AGP_Transferase"/>
</dbReference>
<evidence type="ECO:0000313" key="3">
    <source>
        <dbReference type="Proteomes" id="UP000305064"/>
    </source>
</evidence>
<dbReference type="Pfam" id="PF01636">
    <property type="entry name" value="APH"/>
    <property type="match status" value="1"/>
</dbReference>
<comment type="caution">
    <text evidence="2">The sequence shown here is derived from an EMBL/GenBank/DDBJ whole genome shotgun (WGS) entry which is preliminary data.</text>
</comment>
<dbReference type="Proteomes" id="UP000305064">
    <property type="component" value="Unassembled WGS sequence"/>
</dbReference>
<protein>
    <recommendedName>
        <fullName evidence="1">Aminoglycoside phosphotransferase domain-containing protein</fullName>
    </recommendedName>
</protein>
<dbReference type="AlphaFoldDB" id="A0AB38LT68"/>
<name>A0AB38LT68_AURPU</name>
<gene>
    <name evidence="2" type="ORF">D6C94_06558</name>
</gene>
<evidence type="ECO:0000313" key="2">
    <source>
        <dbReference type="EMBL" id="THY72689.1"/>
    </source>
</evidence>
<dbReference type="EMBL" id="QZBJ01000044">
    <property type="protein sequence ID" value="THY72689.1"/>
    <property type="molecule type" value="Genomic_DNA"/>
</dbReference>
<evidence type="ECO:0000259" key="1">
    <source>
        <dbReference type="Pfam" id="PF01636"/>
    </source>
</evidence>
<sequence>LQACPTRLPPSLQVWQLWSTEQRLSRHSSSKTVVARQIPHICLVEIVADRAQVISVAPLGRDSNNFVHLVDLAEAIGHDETNTSASQPGTAKLVSSVIKVVVRLSNPNAMIDEEVRVENEVAAISLVQKALISYPCKIVPKVFAWQGSKHGLGWIVQEYFHGEQLSLHFPDLQTDKKAVVLDQVAEIFKMIQSFKHGVEGFGGLGFDGKGSVVAGRSSLWSVGPFSTYAEMYQAIFAKQLELTQVTPLLDGWKGTALQERLQRFSTSGGFANLLAHTGDIQPTLVHGDFGAENILIDPGTLQITGLLDFDFSHIASPADEYFYSFPSFCGLVPGPFEDEDLQLLRRYQTEGFPSAPSTQEATSESVDWTVARLWQAALEKHNVASPKDIENITELADIYWFLLDVCPPFFNLPRWLARKTEEQKLAAKKAIGENLDRYLQRWDY</sequence>
<reference evidence="2 3" key="1">
    <citation type="submission" date="2018-10" db="EMBL/GenBank/DDBJ databases">
        <title>Fifty Aureobasidium pullulans genomes reveal a recombining polyextremotolerant generalist.</title>
        <authorList>
            <person name="Gostincar C."/>
            <person name="Turk M."/>
            <person name="Zajc J."/>
            <person name="Gunde-Cimerman N."/>
        </authorList>
    </citation>
    <scope>NUCLEOTIDE SEQUENCE [LARGE SCALE GENOMIC DNA]</scope>
    <source>
        <strain evidence="2 3">EXF-4256</strain>
    </source>
</reference>
<feature type="domain" description="Aminoglycoside phosphotransferase" evidence="1">
    <location>
        <begin position="99"/>
        <end position="323"/>
    </location>
</feature>
<dbReference type="Gene3D" id="3.90.1200.10">
    <property type="match status" value="1"/>
</dbReference>
<dbReference type="PANTHER" id="PTHR21310">
    <property type="entry name" value="AMINOGLYCOSIDE PHOSPHOTRANSFERASE-RELATED-RELATED"/>
    <property type="match status" value="1"/>
</dbReference>
<feature type="non-terminal residue" evidence="2">
    <location>
        <position position="1"/>
    </location>
</feature>
<accession>A0AB38LT68</accession>
<dbReference type="PANTHER" id="PTHR21310:SF15">
    <property type="entry name" value="AMINOGLYCOSIDE PHOSPHOTRANSFERASE DOMAIN-CONTAINING PROTEIN"/>
    <property type="match status" value="1"/>
</dbReference>
<dbReference type="InterPro" id="IPR002575">
    <property type="entry name" value="Aminoglycoside_PTrfase"/>
</dbReference>
<dbReference type="InterPro" id="IPR011009">
    <property type="entry name" value="Kinase-like_dom_sf"/>
</dbReference>